<dbReference type="Pfam" id="PF07457">
    <property type="entry name" value="DUF1516"/>
    <property type="match status" value="1"/>
</dbReference>
<dbReference type="STRING" id="942150.IV64_GL002121"/>
<keyword evidence="2 5" id="KW-0812">Transmembrane</keyword>
<dbReference type="RefSeq" id="WP_057705866.1">
    <property type="nucleotide sequence ID" value="NZ_JQCL01000051.1"/>
</dbReference>
<keyword evidence="1" id="KW-1003">Cell membrane</keyword>
<keyword evidence="4 5" id="KW-0472">Membrane</keyword>
<evidence type="ECO:0000256" key="3">
    <source>
        <dbReference type="ARBA" id="ARBA00022989"/>
    </source>
</evidence>
<reference evidence="6 7" key="1">
    <citation type="journal article" date="2015" name="Genome Announc.">
        <title>Expanding the biotechnology potential of lactobacilli through comparative genomics of 213 strains and associated genera.</title>
        <authorList>
            <person name="Sun Z."/>
            <person name="Harris H.M."/>
            <person name="McCann A."/>
            <person name="Guo C."/>
            <person name="Argimon S."/>
            <person name="Zhang W."/>
            <person name="Yang X."/>
            <person name="Jeffery I.B."/>
            <person name="Cooney J.C."/>
            <person name="Kagawa T.F."/>
            <person name="Liu W."/>
            <person name="Song Y."/>
            <person name="Salvetti E."/>
            <person name="Wrobel A."/>
            <person name="Rasinkangas P."/>
            <person name="Parkhill J."/>
            <person name="Rea M.C."/>
            <person name="O'Sullivan O."/>
            <person name="Ritari J."/>
            <person name="Douillard F.P."/>
            <person name="Paul Ross R."/>
            <person name="Yang R."/>
            <person name="Briner A.E."/>
            <person name="Felis G.E."/>
            <person name="de Vos W.M."/>
            <person name="Barrangou R."/>
            <person name="Klaenhammer T.R."/>
            <person name="Caufield P.W."/>
            <person name="Cui Y."/>
            <person name="Zhang H."/>
            <person name="O'Toole P.W."/>
        </authorList>
    </citation>
    <scope>NUCLEOTIDE SEQUENCE [LARGE SCALE GENOMIC DNA]</scope>
    <source>
        <strain evidence="6 7">LMG 26013</strain>
    </source>
</reference>
<dbReference type="OrthoDB" id="2313807at2"/>
<evidence type="ECO:0000256" key="2">
    <source>
        <dbReference type="ARBA" id="ARBA00022692"/>
    </source>
</evidence>
<dbReference type="InterPro" id="IPR010899">
    <property type="entry name" value="UPF0344"/>
</dbReference>
<protein>
    <submittedName>
        <fullName evidence="6">Uncharacterized protein</fullName>
    </submittedName>
</protein>
<dbReference type="Proteomes" id="UP000051783">
    <property type="component" value="Unassembled WGS sequence"/>
</dbReference>
<organism evidence="6 7">
    <name type="scientific">Lactiplantibacillus xiangfangensis</name>
    <dbReference type="NCBI Taxonomy" id="942150"/>
    <lineage>
        <taxon>Bacteria</taxon>
        <taxon>Bacillati</taxon>
        <taxon>Bacillota</taxon>
        <taxon>Bacilli</taxon>
        <taxon>Lactobacillales</taxon>
        <taxon>Lactobacillaceae</taxon>
        <taxon>Lactiplantibacillus</taxon>
    </lineage>
</organism>
<gene>
    <name evidence="6" type="ORF">IV64_GL002121</name>
</gene>
<feature type="transmembrane region" description="Helical" evidence="5">
    <location>
        <begin position="6"/>
        <end position="22"/>
    </location>
</feature>
<evidence type="ECO:0000256" key="4">
    <source>
        <dbReference type="ARBA" id="ARBA00023136"/>
    </source>
</evidence>
<keyword evidence="7" id="KW-1185">Reference proteome</keyword>
<dbReference type="AlphaFoldDB" id="A0A0R2MDD4"/>
<accession>A0A0R2MDD4</accession>
<evidence type="ECO:0000256" key="5">
    <source>
        <dbReference type="SAM" id="Phobius"/>
    </source>
</evidence>
<sequence>MFLIIHIIGWLWLTVMVALGLSRKAVKSANRYLILSRLGYLLLIVTGVYLATKTFTGNWWLTLIKAVLGIGTIGLIEVAFARKQESHLTGHLLALLSLGILVTVVCGALLHWNLTGNWI</sequence>
<name>A0A0R2MDD4_9LACO</name>
<feature type="transmembrane region" description="Helical" evidence="5">
    <location>
        <begin position="58"/>
        <end position="80"/>
    </location>
</feature>
<feature type="transmembrane region" description="Helical" evidence="5">
    <location>
        <begin position="34"/>
        <end position="52"/>
    </location>
</feature>
<feature type="transmembrane region" description="Helical" evidence="5">
    <location>
        <begin position="92"/>
        <end position="112"/>
    </location>
</feature>
<keyword evidence="3 5" id="KW-1133">Transmembrane helix</keyword>
<dbReference type="EMBL" id="JQCL01000051">
    <property type="protein sequence ID" value="KRO11732.1"/>
    <property type="molecule type" value="Genomic_DNA"/>
</dbReference>
<dbReference type="PATRIC" id="fig|942150.3.peg.2217"/>
<proteinExistence type="predicted"/>
<comment type="caution">
    <text evidence="6">The sequence shown here is derived from an EMBL/GenBank/DDBJ whole genome shotgun (WGS) entry which is preliminary data.</text>
</comment>
<evidence type="ECO:0000313" key="6">
    <source>
        <dbReference type="EMBL" id="KRO11732.1"/>
    </source>
</evidence>
<evidence type="ECO:0000256" key="1">
    <source>
        <dbReference type="ARBA" id="ARBA00022475"/>
    </source>
</evidence>
<evidence type="ECO:0000313" key="7">
    <source>
        <dbReference type="Proteomes" id="UP000051783"/>
    </source>
</evidence>